<sequence length="397" mass="40026">MRRLSPLLPLTALALAGLAGAQSAPSLPAPTGVTWTLTGLTDGGRLIAPEAGAARPTLRLDGRVAAGTTGCNVYRAPYALRGDVLRFGSLGTTRRACPGGAGALEARFVNLLEGVTRYRLSGPVLTLFAGQDDRLVFSSGGVVGQSGGTSSSARPEASVNLDGNWTLTGGTALRPLAGNAPSLTLTQGRVSGSGGCNRLSGSVRASGDALTFGPLAVTRMACAPAVNAQEQTFLTVLGTPGLRVNVQGLGLTLTVPSGPLAGQTLVFRRAGLTGGAALRDPTPPAAPAPTARDGLYRLTGVNGQPVPHTPQPVTLSLEGARLGGNDGCNSFGGEYRLVGGRLSLTGPLVGTLRACPEPEAVTGLQALLRARPTLTVTAGGLTLQAGGQTLTFTRTGR</sequence>
<dbReference type="InterPro" id="IPR005184">
    <property type="entry name" value="DUF306_Meta_HslJ"/>
</dbReference>
<dbReference type="PANTHER" id="PTHR35535:SF1">
    <property type="entry name" value="HEAT SHOCK PROTEIN HSLJ"/>
    <property type="match status" value="1"/>
</dbReference>
<keyword evidence="4" id="KW-1185">Reference proteome</keyword>
<feature type="signal peptide" evidence="1">
    <location>
        <begin position="1"/>
        <end position="21"/>
    </location>
</feature>
<evidence type="ECO:0000313" key="3">
    <source>
        <dbReference type="EMBL" id="MBB5235282.1"/>
    </source>
</evidence>
<gene>
    <name evidence="3" type="ORF">HNQ09_002734</name>
</gene>
<feature type="domain" description="DUF306" evidence="2">
    <location>
        <begin position="292"/>
        <end position="392"/>
    </location>
</feature>
<dbReference type="Gene3D" id="2.40.128.270">
    <property type="match status" value="3"/>
</dbReference>
<dbReference type="InterPro" id="IPR038670">
    <property type="entry name" value="HslJ-like_sf"/>
</dbReference>
<dbReference type="Proteomes" id="UP000525389">
    <property type="component" value="Unassembled WGS sequence"/>
</dbReference>
<dbReference type="EMBL" id="JACHFN010000010">
    <property type="protein sequence ID" value="MBB5235282.1"/>
    <property type="molecule type" value="Genomic_DNA"/>
</dbReference>
<accession>A0A7W8LR47</accession>
<organism evidence="3 4">
    <name type="scientific">Deinococcus budaensis</name>
    <dbReference type="NCBI Taxonomy" id="1665626"/>
    <lineage>
        <taxon>Bacteria</taxon>
        <taxon>Thermotogati</taxon>
        <taxon>Deinococcota</taxon>
        <taxon>Deinococci</taxon>
        <taxon>Deinococcales</taxon>
        <taxon>Deinococcaceae</taxon>
        <taxon>Deinococcus</taxon>
    </lineage>
</organism>
<keyword evidence="1" id="KW-0732">Signal</keyword>
<evidence type="ECO:0000259" key="2">
    <source>
        <dbReference type="Pfam" id="PF03724"/>
    </source>
</evidence>
<proteinExistence type="predicted"/>
<feature type="chain" id="PRO_5031574569" evidence="1">
    <location>
        <begin position="22"/>
        <end position="397"/>
    </location>
</feature>
<dbReference type="InterPro" id="IPR053147">
    <property type="entry name" value="Hsp_HslJ-like"/>
</dbReference>
<evidence type="ECO:0000256" key="1">
    <source>
        <dbReference type="SAM" id="SignalP"/>
    </source>
</evidence>
<keyword evidence="3" id="KW-0346">Stress response</keyword>
<name>A0A7W8LR47_9DEIO</name>
<feature type="domain" description="DUF306" evidence="2">
    <location>
        <begin position="32"/>
        <end position="136"/>
    </location>
</feature>
<evidence type="ECO:0000313" key="4">
    <source>
        <dbReference type="Proteomes" id="UP000525389"/>
    </source>
</evidence>
<protein>
    <submittedName>
        <fullName evidence="3">Heat shock protein HslJ</fullName>
    </submittedName>
</protein>
<comment type="caution">
    <text evidence="3">The sequence shown here is derived from an EMBL/GenBank/DDBJ whole genome shotgun (WGS) entry which is preliminary data.</text>
</comment>
<dbReference type="PANTHER" id="PTHR35535">
    <property type="entry name" value="HEAT SHOCK PROTEIN HSLJ"/>
    <property type="match status" value="1"/>
</dbReference>
<dbReference type="Pfam" id="PF03724">
    <property type="entry name" value="META"/>
    <property type="match status" value="3"/>
</dbReference>
<dbReference type="RefSeq" id="WP_184030238.1">
    <property type="nucleotide sequence ID" value="NZ_JACHFN010000010.1"/>
</dbReference>
<feature type="domain" description="DUF306" evidence="2">
    <location>
        <begin position="162"/>
        <end position="257"/>
    </location>
</feature>
<reference evidence="3 4" key="1">
    <citation type="submission" date="2020-08" db="EMBL/GenBank/DDBJ databases">
        <title>Genomic Encyclopedia of Type Strains, Phase IV (KMG-IV): sequencing the most valuable type-strain genomes for metagenomic binning, comparative biology and taxonomic classification.</title>
        <authorList>
            <person name="Goeker M."/>
        </authorList>
    </citation>
    <scope>NUCLEOTIDE SEQUENCE [LARGE SCALE GENOMIC DNA]</scope>
    <source>
        <strain evidence="3 4">DSM 101791</strain>
    </source>
</reference>
<dbReference type="AlphaFoldDB" id="A0A7W8LR47"/>